<feature type="region of interest" description="Disordered" evidence="1">
    <location>
        <begin position="91"/>
        <end position="121"/>
    </location>
</feature>
<accession>A0A9D4KTE7</accession>
<dbReference type="Proteomes" id="UP000828390">
    <property type="component" value="Unassembled WGS sequence"/>
</dbReference>
<proteinExistence type="predicted"/>
<name>A0A9D4KTE7_DREPO</name>
<feature type="region of interest" description="Disordered" evidence="1">
    <location>
        <begin position="1"/>
        <end position="30"/>
    </location>
</feature>
<comment type="caution">
    <text evidence="2">The sequence shown here is derived from an EMBL/GenBank/DDBJ whole genome shotgun (WGS) entry which is preliminary data.</text>
</comment>
<reference evidence="2" key="1">
    <citation type="journal article" date="2019" name="bioRxiv">
        <title>The Genome of the Zebra Mussel, Dreissena polymorpha: A Resource for Invasive Species Research.</title>
        <authorList>
            <person name="McCartney M.A."/>
            <person name="Auch B."/>
            <person name="Kono T."/>
            <person name="Mallez S."/>
            <person name="Zhang Y."/>
            <person name="Obille A."/>
            <person name="Becker A."/>
            <person name="Abrahante J.E."/>
            <person name="Garbe J."/>
            <person name="Badalamenti J.P."/>
            <person name="Herman A."/>
            <person name="Mangelson H."/>
            <person name="Liachko I."/>
            <person name="Sullivan S."/>
            <person name="Sone E.D."/>
            <person name="Koren S."/>
            <person name="Silverstein K.A.T."/>
            <person name="Beckman K.B."/>
            <person name="Gohl D.M."/>
        </authorList>
    </citation>
    <scope>NUCLEOTIDE SEQUENCE</scope>
    <source>
        <strain evidence="2">Duluth1</strain>
        <tissue evidence="2">Whole animal</tissue>
    </source>
</reference>
<evidence type="ECO:0000313" key="3">
    <source>
        <dbReference type="Proteomes" id="UP000828390"/>
    </source>
</evidence>
<gene>
    <name evidence="2" type="ORF">DPMN_087837</name>
</gene>
<protein>
    <submittedName>
        <fullName evidence="2">Uncharacterized protein</fullName>
    </submittedName>
</protein>
<keyword evidence="3" id="KW-1185">Reference proteome</keyword>
<organism evidence="2 3">
    <name type="scientific">Dreissena polymorpha</name>
    <name type="common">Zebra mussel</name>
    <name type="synonym">Mytilus polymorpha</name>
    <dbReference type="NCBI Taxonomy" id="45954"/>
    <lineage>
        <taxon>Eukaryota</taxon>
        <taxon>Metazoa</taxon>
        <taxon>Spiralia</taxon>
        <taxon>Lophotrochozoa</taxon>
        <taxon>Mollusca</taxon>
        <taxon>Bivalvia</taxon>
        <taxon>Autobranchia</taxon>
        <taxon>Heteroconchia</taxon>
        <taxon>Euheterodonta</taxon>
        <taxon>Imparidentia</taxon>
        <taxon>Neoheterodontei</taxon>
        <taxon>Myida</taxon>
        <taxon>Dreissenoidea</taxon>
        <taxon>Dreissenidae</taxon>
        <taxon>Dreissena</taxon>
    </lineage>
</organism>
<sequence>MQGALSPASGRPRPVRWRSGARRGGSRDRYPIAERTALRGGLAAGPRMPRWHHAAGRPGAFDFGHAARSGSRPRAWYGLAIVGRLGSVANRSATHQTRLETRTKESSMCASHGVSRNPRAQ</sequence>
<dbReference type="EMBL" id="JAIWYP010000003">
    <property type="protein sequence ID" value="KAH3845556.1"/>
    <property type="molecule type" value="Genomic_DNA"/>
</dbReference>
<evidence type="ECO:0000256" key="1">
    <source>
        <dbReference type="SAM" id="MobiDB-lite"/>
    </source>
</evidence>
<evidence type="ECO:0000313" key="2">
    <source>
        <dbReference type="EMBL" id="KAH3845556.1"/>
    </source>
</evidence>
<reference evidence="2" key="2">
    <citation type="submission" date="2020-11" db="EMBL/GenBank/DDBJ databases">
        <authorList>
            <person name="McCartney M.A."/>
            <person name="Auch B."/>
            <person name="Kono T."/>
            <person name="Mallez S."/>
            <person name="Becker A."/>
            <person name="Gohl D.M."/>
            <person name="Silverstein K.A.T."/>
            <person name="Koren S."/>
            <person name="Bechman K.B."/>
            <person name="Herman A."/>
            <person name="Abrahante J.E."/>
            <person name="Garbe J."/>
        </authorList>
    </citation>
    <scope>NUCLEOTIDE SEQUENCE</scope>
    <source>
        <strain evidence="2">Duluth1</strain>
        <tissue evidence="2">Whole animal</tissue>
    </source>
</reference>
<dbReference type="AlphaFoldDB" id="A0A9D4KTE7"/>